<feature type="repeat" description="WD" evidence="3">
    <location>
        <begin position="268"/>
        <end position="291"/>
    </location>
</feature>
<evidence type="ECO:0000256" key="3">
    <source>
        <dbReference type="PROSITE-ProRule" id="PRU00221"/>
    </source>
</evidence>
<dbReference type="EMBL" id="KV453850">
    <property type="protein sequence ID" value="ODV86433.1"/>
    <property type="molecule type" value="Genomic_DNA"/>
</dbReference>
<dbReference type="Pfam" id="PF00400">
    <property type="entry name" value="WD40"/>
    <property type="match status" value="4"/>
</dbReference>
<proteinExistence type="predicted"/>
<evidence type="ECO:0000256" key="1">
    <source>
        <dbReference type="ARBA" id="ARBA00022574"/>
    </source>
</evidence>
<dbReference type="InterPro" id="IPR001680">
    <property type="entry name" value="WD40_rpt"/>
</dbReference>
<protein>
    <submittedName>
        <fullName evidence="4">Uncharacterized protein</fullName>
    </submittedName>
</protein>
<dbReference type="AlphaFoldDB" id="A0A1E4T3U4"/>
<organism evidence="4 5">
    <name type="scientific">[Candida] arabinofermentans NRRL YB-2248</name>
    <dbReference type="NCBI Taxonomy" id="983967"/>
    <lineage>
        <taxon>Eukaryota</taxon>
        <taxon>Fungi</taxon>
        <taxon>Dikarya</taxon>
        <taxon>Ascomycota</taxon>
        <taxon>Saccharomycotina</taxon>
        <taxon>Pichiomycetes</taxon>
        <taxon>Pichiales</taxon>
        <taxon>Pichiaceae</taxon>
        <taxon>Ogataea</taxon>
        <taxon>Ogataea/Candida clade</taxon>
    </lineage>
</organism>
<dbReference type="Proteomes" id="UP000094801">
    <property type="component" value="Unassembled WGS sequence"/>
</dbReference>
<feature type="repeat" description="WD" evidence="3">
    <location>
        <begin position="19"/>
        <end position="60"/>
    </location>
</feature>
<dbReference type="PANTHER" id="PTHR44006:SF1">
    <property type="entry name" value="U5 SMALL NUCLEAR RIBONUCLEOPROTEIN 40 KDA PROTEIN"/>
    <property type="match status" value="1"/>
</dbReference>
<dbReference type="PROSITE" id="PS50082">
    <property type="entry name" value="WD_REPEATS_2"/>
    <property type="match status" value="3"/>
</dbReference>
<dbReference type="OrthoDB" id="1068471at2759"/>
<dbReference type="GO" id="GO:0071013">
    <property type="term" value="C:catalytic step 2 spliceosome"/>
    <property type="evidence" value="ECO:0007669"/>
    <property type="project" value="TreeGrafter"/>
</dbReference>
<evidence type="ECO:0000313" key="5">
    <source>
        <dbReference type="Proteomes" id="UP000094801"/>
    </source>
</evidence>
<keyword evidence="5" id="KW-1185">Reference proteome</keyword>
<dbReference type="InterPro" id="IPR036322">
    <property type="entry name" value="WD40_repeat_dom_sf"/>
</dbReference>
<accession>A0A1E4T3U4</accession>
<dbReference type="SMART" id="SM00320">
    <property type="entry name" value="WD40"/>
    <property type="match status" value="7"/>
</dbReference>
<gene>
    <name evidence="4" type="ORF">CANARDRAFT_6905</name>
</gene>
<name>A0A1E4T3U4_9ASCO</name>
<evidence type="ECO:0000256" key="2">
    <source>
        <dbReference type="ARBA" id="ARBA00022737"/>
    </source>
</evidence>
<dbReference type="Gene3D" id="2.130.10.10">
    <property type="entry name" value="YVTN repeat-like/Quinoprotein amine dehydrogenase"/>
    <property type="match status" value="1"/>
</dbReference>
<sequence>MSLILANNDHNHSIKPLKFFNEKSPILTTRFNTTGDYIATGNSNKNITIWKVPDNKTNENIIENIEYENYSHCFFKSAVTCLRWSSIDPNQIFASSADKSISIIDLNKGLKIKTFKDNSIINEIHNSKKDLIVSCSDNDGVKGWDSRSKDPIFKIDSKYPVLTTCIDSNQTRFYFSGIDPTINCYDLRKLDSPDWKEVNHTSSVTSLSMNQDESYIISKSLDASIKYYDSRLFIKGTRSKPYVFDGPTCSLDDLLIRCKIVNIDGKDLIISGSNDGFIYVWDFISRKLIQRLDGHNGCSIDVDVFGNHLASSSVGGELILRSI</sequence>
<dbReference type="STRING" id="983967.A0A1E4T3U4"/>
<dbReference type="InterPro" id="IPR015943">
    <property type="entry name" value="WD40/YVTN_repeat-like_dom_sf"/>
</dbReference>
<dbReference type="InterPro" id="IPR052234">
    <property type="entry name" value="U5_snRNP_Component"/>
</dbReference>
<dbReference type="PANTHER" id="PTHR44006">
    <property type="entry name" value="U5 SMALL NUCLEAR RIBONUCLEOPROTEIN 40 KDA PROTEIN"/>
    <property type="match status" value="1"/>
</dbReference>
<feature type="repeat" description="WD" evidence="3">
    <location>
        <begin position="197"/>
        <end position="229"/>
    </location>
</feature>
<dbReference type="GO" id="GO:0003723">
    <property type="term" value="F:RNA binding"/>
    <property type="evidence" value="ECO:0007669"/>
    <property type="project" value="TreeGrafter"/>
</dbReference>
<keyword evidence="2" id="KW-0677">Repeat</keyword>
<evidence type="ECO:0000313" key="4">
    <source>
        <dbReference type="EMBL" id="ODV86433.1"/>
    </source>
</evidence>
<keyword evidence="1 3" id="KW-0853">WD repeat</keyword>
<reference evidence="5" key="1">
    <citation type="submission" date="2016-04" db="EMBL/GenBank/DDBJ databases">
        <title>Comparative genomics of biotechnologically important yeasts.</title>
        <authorList>
            <consortium name="DOE Joint Genome Institute"/>
            <person name="Riley R."/>
            <person name="Haridas S."/>
            <person name="Wolfe K.H."/>
            <person name="Lopes M.R."/>
            <person name="Hittinger C.T."/>
            <person name="Goker M."/>
            <person name="Salamov A."/>
            <person name="Wisecaver J."/>
            <person name="Long T.M."/>
            <person name="Aerts A.L."/>
            <person name="Barry K."/>
            <person name="Choi C."/>
            <person name="Clum A."/>
            <person name="Coughlan A.Y."/>
            <person name="Deshpande S."/>
            <person name="Douglass A.P."/>
            <person name="Hanson S.J."/>
            <person name="Klenk H.-P."/>
            <person name="Labutti K."/>
            <person name="Lapidus A."/>
            <person name="Lindquist E."/>
            <person name="Lipzen A."/>
            <person name="Meier-Kolthoff J.P."/>
            <person name="Ohm R.A."/>
            <person name="Otillar R.P."/>
            <person name="Pangilinan J."/>
            <person name="Peng Y."/>
            <person name="Rokas A."/>
            <person name="Rosa C.A."/>
            <person name="Scheuner C."/>
            <person name="Sibirny A.A."/>
            <person name="Slot J.C."/>
            <person name="Stielow J.B."/>
            <person name="Sun H."/>
            <person name="Kurtzman C.P."/>
            <person name="Blackwell M."/>
            <person name="Grigoriev I.V."/>
            <person name="Jeffries T.W."/>
        </authorList>
    </citation>
    <scope>NUCLEOTIDE SEQUENCE [LARGE SCALE GENOMIC DNA]</scope>
    <source>
        <strain evidence="5">NRRL YB-2248</strain>
    </source>
</reference>
<dbReference type="SUPFAM" id="SSF50978">
    <property type="entry name" value="WD40 repeat-like"/>
    <property type="match status" value="1"/>
</dbReference>